<dbReference type="InterPro" id="IPR006696">
    <property type="entry name" value="DUF423"/>
</dbReference>
<evidence type="ECO:0000256" key="5">
    <source>
        <dbReference type="ARBA" id="ARBA00023136"/>
    </source>
</evidence>
<sequence>MNKLFLLAGSVLGMLGVGLGAFGAHAFKAMLESTGRLDTYETGIKYMFYHALALVLVGILAKDFTAKTLTYSGYSFIFGTIIFTGSLLLICFTGIKIFGEVAPIGGTLMLVGWALLFYTVLKA</sequence>
<comment type="similarity">
    <text evidence="2">Belongs to the UPF0382 family.</text>
</comment>
<comment type="subcellular location">
    <subcellularLocation>
        <location evidence="1">Membrane</location>
        <topology evidence="1">Multi-pass membrane protein</topology>
    </subcellularLocation>
</comment>
<dbReference type="Proteomes" id="UP001595616">
    <property type="component" value="Unassembled WGS sequence"/>
</dbReference>
<dbReference type="Pfam" id="PF04241">
    <property type="entry name" value="DUF423"/>
    <property type="match status" value="1"/>
</dbReference>
<dbReference type="PANTHER" id="PTHR43461">
    <property type="entry name" value="TRANSMEMBRANE PROTEIN 256"/>
    <property type="match status" value="1"/>
</dbReference>
<evidence type="ECO:0000256" key="2">
    <source>
        <dbReference type="ARBA" id="ARBA00009694"/>
    </source>
</evidence>
<accession>A0ABV7YZS9</accession>
<evidence type="ECO:0000313" key="7">
    <source>
        <dbReference type="EMBL" id="MFC3811468.1"/>
    </source>
</evidence>
<keyword evidence="3 6" id="KW-0812">Transmembrane</keyword>
<protein>
    <submittedName>
        <fullName evidence="7">DUF423 domain-containing protein</fullName>
    </submittedName>
</protein>
<gene>
    <name evidence="7" type="ORF">ACFOOI_12455</name>
</gene>
<proteinExistence type="inferred from homology"/>
<reference evidence="8" key="1">
    <citation type="journal article" date="2019" name="Int. J. Syst. Evol. Microbiol.">
        <title>The Global Catalogue of Microorganisms (GCM) 10K type strain sequencing project: providing services to taxonomists for standard genome sequencing and annotation.</title>
        <authorList>
            <consortium name="The Broad Institute Genomics Platform"/>
            <consortium name="The Broad Institute Genome Sequencing Center for Infectious Disease"/>
            <person name="Wu L."/>
            <person name="Ma J."/>
        </authorList>
    </citation>
    <scope>NUCLEOTIDE SEQUENCE [LARGE SCALE GENOMIC DNA]</scope>
    <source>
        <strain evidence="8">CECT 7956</strain>
    </source>
</reference>
<keyword evidence="4 6" id="KW-1133">Transmembrane helix</keyword>
<evidence type="ECO:0000256" key="4">
    <source>
        <dbReference type="ARBA" id="ARBA00022989"/>
    </source>
</evidence>
<feature type="transmembrane region" description="Helical" evidence="6">
    <location>
        <begin position="73"/>
        <end position="95"/>
    </location>
</feature>
<evidence type="ECO:0000256" key="1">
    <source>
        <dbReference type="ARBA" id="ARBA00004141"/>
    </source>
</evidence>
<dbReference type="PANTHER" id="PTHR43461:SF1">
    <property type="entry name" value="TRANSMEMBRANE PROTEIN 256"/>
    <property type="match status" value="1"/>
</dbReference>
<evidence type="ECO:0000256" key="3">
    <source>
        <dbReference type="ARBA" id="ARBA00022692"/>
    </source>
</evidence>
<organism evidence="7 8">
    <name type="scientific">Lacihabitans lacunae</name>
    <dbReference type="NCBI Taxonomy" id="1028214"/>
    <lineage>
        <taxon>Bacteria</taxon>
        <taxon>Pseudomonadati</taxon>
        <taxon>Bacteroidota</taxon>
        <taxon>Cytophagia</taxon>
        <taxon>Cytophagales</taxon>
        <taxon>Leadbetterellaceae</taxon>
        <taxon>Lacihabitans</taxon>
    </lineage>
</organism>
<keyword evidence="8" id="KW-1185">Reference proteome</keyword>
<feature type="transmembrane region" description="Helical" evidence="6">
    <location>
        <begin position="44"/>
        <end position="61"/>
    </location>
</feature>
<dbReference type="RefSeq" id="WP_379838307.1">
    <property type="nucleotide sequence ID" value="NZ_JBHRYQ010000001.1"/>
</dbReference>
<comment type="caution">
    <text evidence="7">The sequence shown here is derived from an EMBL/GenBank/DDBJ whole genome shotgun (WGS) entry which is preliminary data.</text>
</comment>
<evidence type="ECO:0000313" key="8">
    <source>
        <dbReference type="Proteomes" id="UP001595616"/>
    </source>
</evidence>
<keyword evidence="5 6" id="KW-0472">Membrane</keyword>
<dbReference type="EMBL" id="JBHRYQ010000001">
    <property type="protein sequence ID" value="MFC3811468.1"/>
    <property type="molecule type" value="Genomic_DNA"/>
</dbReference>
<feature type="transmembrane region" description="Helical" evidence="6">
    <location>
        <begin position="101"/>
        <end position="121"/>
    </location>
</feature>
<name>A0ABV7YZS9_9BACT</name>
<evidence type="ECO:0000256" key="6">
    <source>
        <dbReference type="SAM" id="Phobius"/>
    </source>
</evidence>